<feature type="domain" description="RNase H type-1" evidence="8">
    <location>
        <begin position="100"/>
        <end position="221"/>
    </location>
</feature>
<proteinExistence type="inferred from homology"/>
<dbReference type="InterPro" id="IPR002156">
    <property type="entry name" value="RNaseH_domain"/>
</dbReference>
<dbReference type="Proteomes" id="UP001235939">
    <property type="component" value="Chromosome X"/>
</dbReference>
<dbReference type="CDD" id="cd09276">
    <property type="entry name" value="Rnase_HI_RT_non_LTR"/>
    <property type="match status" value="1"/>
</dbReference>
<accession>A0ABY6LWW2</accession>
<dbReference type="Gene3D" id="3.30.420.10">
    <property type="entry name" value="Ribonuclease H-like superfamily/Ribonuclease H"/>
    <property type="match status" value="1"/>
</dbReference>
<organism evidence="9 10">
    <name type="scientific">Cordylochernes scorpioides</name>
    <dbReference type="NCBI Taxonomy" id="51811"/>
    <lineage>
        <taxon>Eukaryota</taxon>
        <taxon>Metazoa</taxon>
        <taxon>Ecdysozoa</taxon>
        <taxon>Arthropoda</taxon>
        <taxon>Chelicerata</taxon>
        <taxon>Arachnida</taxon>
        <taxon>Pseudoscorpiones</taxon>
        <taxon>Cheliferoidea</taxon>
        <taxon>Chernetidae</taxon>
        <taxon>Cordylochernes</taxon>
    </lineage>
</organism>
<keyword evidence="7" id="KW-0378">Hydrolase</keyword>
<evidence type="ECO:0000256" key="1">
    <source>
        <dbReference type="ARBA" id="ARBA00000077"/>
    </source>
</evidence>
<evidence type="ECO:0000313" key="9">
    <source>
        <dbReference type="EMBL" id="UYV84298.1"/>
    </source>
</evidence>
<dbReference type="InterPro" id="IPR012337">
    <property type="entry name" value="RNaseH-like_sf"/>
</dbReference>
<evidence type="ECO:0000256" key="5">
    <source>
        <dbReference type="ARBA" id="ARBA00022723"/>
    </source>
</evidence>
<reference evidence="9 10" key="1">
    <citation type="submission" date="2022-03" db="EMBL/GenBank/DDBJ databases">
        <title>A chromosomal length assembly of Cordylochernes scorpioides.</title>
        <authorList>
            <person name="Zeh D."/>
            <person name="Zeh J."/>
        </authorList>
    </citation>
    <scope>NUCLEOTIDE SEQUENCE [LARGE SCALE GENOMIC DNA]</scope>
    <source>
        <strain evidence="9">IN4F17</strain>
        <tissue evidence="9">Whole Body</tissue>
    </source>
</reference>
<dbReference type="PANTHER" id="PTHR10642">
    <property type="entry name" value="RIBONUCLEASE H1"/>
    <property type="match status" value="1"/>
</dbReference>
<dbReference type="Pfam" id="PF00075">
    <property type="entry name" value="RNase_H"/>
    <property type="match status" value="1"/>
</dbReference>
<dbReference type="EC" id="3.1.26.4" evidence="3"/>
<dbReference type="PROSITE" id="PS50879">
    <property type="entry name" value="RNASE_H_1"/>
    <property type="match status" value="1"/>
</dbReference>
<keyword evidence="6" id="KW-0255">Endonuclease</keyword>
<dbReference type="InterPro" id="IPR050092">
    <property type="entry name" value="RNase_H"/>
</dbReference>
<keyword evidence="4" id="KW-0540">Nuclease</keyword>
<evidence type="ECO:0000259" key="8">
    <source>
        <dbReference type="PROSITE" id="PS50879"/>
    </source>
</evidence>
<protein>
    <recommendedName>
        <fullName evidence="3">ribonuclease H</fullName>
        <ecNumber evidence="3">3.1.26.4</ecNumber>
    </recommendedName>
</protein>
<dbReference type="SUPFAM" id="SSF53098">
    <property type="entry name" value="Ribonuclease H-like"/>
    <property type="match status" value="1"/>
</dbReference>
<gene>
    <name evidence="9" type="ORF">LAZ67_X001773</name>
</gene>
<evidence type="ECO:0000256" key="3">
    <source>
        <dbReference type="ARBA" id="ARBA00012180"/>
    </source>
</evidence>
<evidence type="ECO:0000256" key="6">
    <source>
        <dbReference type="ARBA" id="ARBA00022759"/>
    </source>
</evidence>
<name>A0ABY6LWW2_9ARAC</name>
<keyword evidence="5" id="KW-0479">Metal-binding</keyword>
<dbReference type="EMBL" id="CP092886">
    <property type="protein sequence ID" value="UYV84298.1"/>
    <property type="molecule type" value="Genomic_DNA"/>
</dbReference>
<evidence type="ECO:0000256" key="4">
    <source>
        <dbReference type="ARBA" id="ARBA00022722"/>
    </source>
</evidence>
<dbReference type="InterPro" id="IPR036397">
    <property type="entry name" value="RNaseH_sf"/>
</dbReference>
<evidence type="ECO:0000256" key="7">
    <source>
        <dbReference type="ARBA" id="ARBA00022801"/>
    </source>
</evidence>
<evidence type="ECO:0000313" key="10">
    <source>
        <dbReference type="Proteomes" id="UP001235939"/>
    </source>
</evidence>
<keyword evidence="10" id="KW-1185">Reference proteome</keyword>
<evidence type="ECO:0000256" key="2">
    <source>
        <dbReference type="ARBA" id="ARBA00005300"/>
    </source>
</evidence>
<comment type="catalytic activity">
    <reaction evidence="1">
        <text>Endonucleolytic cleavage to 5'-phosphomonoester.</text>
        <dbReference type="EC" id="3.1.26.4"/>
    </reaction>
</comment>
<comment type="similarity">
    <text evidence="2">Belongs to the RNase H family.</text>
</comment>
<dbReference type="PANTHER" id="PTHR10642:SF26">
    <property type="entry name" value="RIBONUCLEASE H1"/>
    <property type="match status" value="1"/>
</dbReference>
<sequence>MPHQPGIRQINSPKEHLTGNFIRNWVPNQRLTRPTPLNQAHNSNLLDIPINPKHITSYPPHRIHNKLTCFPHLPAKPHKHETQPELLKALGLQIIEENRSLFDIPIYTDGSQLETELSGSGIAIYKDKILEKISLSHPRHPSVYKSELSAIDTSIKDTKSPSKIIIYSDSRAAIYILQSCFSSQEPLFMSIANSVTVKWVPAHVGIPVNELADSLAKAGALGLPEARESTTQLEERDLLHTIKTQCWQDWKSNTAHDWYRAGGTSLPIEQQSLISRLKSGHLRKMTFQNGCKVFPLCTKCNSQPIFNEISVSGVFQTSRKTSLWSKASSGTRRLRNTLCARWTWESDNCLLSIVLLNAQSKTRTKIGPSIKNQLVGKLRQAVQEQYLDALLLKRDQGKCSNAFILNGRYFRFTDWRFIHRACLNLLPLNGSVEFGNRNKKCRRYGSANETLLHVLQHCKTYSTVWKRRHDAVLKHLRKALRVKGELRINQRIPNSSSPLRPDLVIIQKDTKKITMLRKAGYKVNLEAFLVGSLGGWDNKNERVLRMLEVSPRYAKLMRKLMFTYEIKWSRDIYVEHISGKRQYQ</sequence>